<dbReference type="NCBIfam" id="TIGR04382">
    <property type="entry name" value="myo_inos_iolC_N"/>
    <property type="match status" value="1"/>
</dbReference>
<proteinExistence type="inferred from homology"/>
<dbReference type="EC" id="2.7.1.92" evidence="7"/>
<keyword evidence="5" id="KW-0067">ATP-binding</keyword>
<dbReference type="GO" id="GO:0047590">
    <property type="term" value="F:5-dehydro-2-deoxygluconokinase activity"/>
    <property type="evidence" value="ECO:0007669"/>
    <property type="project" value="UniProtKB-EC"/>
</dbReference>
<evidence type="ECO:0000256" key="2">
    <source>
        <dbReference type="ARBA" id="ARBA00022679"/>
    </source>
</evidence>
<dbReference type="InterPro" id="IPR023314">
    <property type="entry name" value="Myo_inos_IolC-like_sf"/>
</dbReference>
<evidence type="ECO:0000256" key="4">
    <source>
        <dbReference type="ARBA" id="ARBA00022777"/>
    </source>
</evidence>
<dbReference type="PANTHER" id="PTHR43085:SF49">
    <property type="entry name" value="5-DEHYDRO-2-DEOXYGLUCONOKINASE"/>
    <property type="match status" value="1"/>
</dbReference>
<evidence type="ECO:0000313" key="8">
    <source>
        <dbReference type="Proteomes" id="UP000585272"/>
    </source>
</evidence>
<dbReference type="Pfam" id="PF00294">
    <property type="entry name" value="PfkB"/>
    <property type="match status" value="1"/>
</dbReference>
<reference evidence="7 8" key="1">
    <citation type="submission" date="2020-08" db="EMBL/GenBank/DDBJ databases">
        <title>Genomic Encyclopedia of Archaeal and Bacterial Type Strains, Phase II (KMG-II): from individual species to whole genera.</title>
        <authorList>
            <person name="Goeker M."/>
        </authorList>
    </citation>
    <scope>NUCLEOTIDE SEQUENCE [LARGE SCALE GENOMIC DNA]</scope>
    <source>
        <strain evidence="7 8">DSM 23288</strain>
    </source>
</reference>
<evidence type="ECO:0000259" key="6">
    <source>
        <dbReference type="Pfam" id="PF00294"/>
    </source>
</evidence>
<evidence type="ECO:0000256" key="3">
    <source>
        <dbReference type="ARBA" id="ARBA00022741"/>
    </source>
</evidence>
<dbReference type="InterPro" id="IPR002139">
    <property type="entry name" value="Ribo/fructo_kinase"/>
</dbReference>
<gene>
    <name evidence="7" type="ORF">BDZ31_001107</name>
</gene>
<keyword evidence="3" id="KW-0547">Nucleotide-binding</keyword>
<evidence type="ECO:0000256" key="5">
    <source>
        <dbReference type="ARBA" id="ARBA00022840"/>
    </source>
</evidence>
<dbReference type="InterPro" id="IPR011611">
    <property type="entry name" value="PfkB_dom"/>
</dbReference>
<dbReference type="RefSeq" id="WP_183339774.1">
    <property type="nucleotide sequence ID" value="NZ_JACHNU010000001.1"/>
</dbReference>
<keyword evidence="8" id="KW-1185">Reference proteome</keyword>
<name>A0A840IBQ3_9ACTN</name>
<dbReference type="InterPro" id="IPR030830">
    <property type="entry name" value="Myo_inos_IolC"/>
</dbReference>
<feature type="domain" description="Carbohydrate kinase PfkB" evidence="6">
    <location>
        <begin position="5"/>
        <end position="306"/>
    </location>
</feature>
<dbReference type="InterPro" id="IPR050306">
    <property type="entry name" value="PfkB_Carbo_kinase"/>
</dbReference>
<dbReference type="PANTHER" id="PTHR43085">
    <property type="entry name" value="HEXOKINASE FAMILY MEMBER"/>
    <property type="match status" value="1"/>
</dbReference>
<dbReference type="Gene3D" id="3.40.1190.20">
    <property type="match status" value="1"/>
</dbReference>
<evidence type="ECO:0000313" key="7">
    <source>
        <dbReference type="EMBL" id="MBB4661534.1"/>
    </source>
</evidence>
<comment type="caution">
    <text evidence="7">The sequence shown here is derived from an EMBL/GenBank/DDBJ whole genome shotgun (WGS) entry which is preliminary data.</text>
</comment>
<evidence type="ECO:0000256" key="1">
    <source>
        <dbReference type="ARBA" id="ARBA00010688"/>
    </source>
</evidence>
<comment type="similarity">
    <text evidence="1">Belongs to the carbohydrate kinase PfkB family.</text>
</comment>
<accession>A0A840IBQ3</accession>
<keyword evidence="4 7" id="KW-0418">Kinase</keyword>
<keyword evidence="2 7" id="KW-0808">Transferase</keyword>
<dbReference type="SUPFAM" id="SSF53613">
    <property type="entry name" value="Ribokinase-like"/>
    <property type="match status" value="1"/>
</dbReference>
<dbReference type="AlphaFoldDB" id="A0A840IBQ3"/>
<sequence>MSALDVIAIGRIGVDLYPEQHGRRLADVESFRKGLGGSATNVAVAAARLGRRSAVVTRVGEDPWGVYCREALAAYGVDARWVGTDPRLRTPVTFCEVHPPDDFPLLFYREPTAPDLEVSVEQLDPDAIAAAGLVWTTGTGLSREPSRTAVLTALDLRTGEGRRRLAVHDLDDRPMLWPEGERHADWSAEAVRHATVVVGNRAEAAVAVGDLPPREQAQALLELGPEIAIVKQGPAGVLGATRAGEVVELPATPVEVVCGLGAGDAFGGALCHGLLAGWPLERVLRFASAAGAIVAGRLLCAAAMPTAEEVEAHL</sequence>
<dbReference type="Proteomes" id="UP000585272">
    <property type="component" value="Unassembled WGS sequence"/>
</dbReference>
<dbReference type="CDD" id="cd01166">
    <property type="entry name" value="KdgK"/>
    <property type="match status" value="1"/>
</dbReference>
<dbReference type="PRINTS" id="PR00990">
    <property type="entry name" value="RIBOKINASE"/>
</dbReference>
<organism evidence="7 8">
    <name type="scientific">Conexibacter arvalis</name>
    <dbReference type="NCBI Taxonomy" id="912552"/>
    <lineage>
        <taxon>Bacteria</taxon>
        <taxon>Bacillati</taxon>
        <taxon>Actinomycetota</taxon>
        <taxon>Thermoleophilia</taxon>
        <taxon>Solirubrobacterales</taxon>
        <taxon>Conexibacteraceae</taxon>
        <taxon>Conexibacter</taxon>
    </lineage>
</organism>
<dbReference type="Gene3D" id="2.20.150.10">
    <property type="entry name" value="putative 5-dehydro-2- deoxygluconokinase"/>
    <property type="match status" value="1"/>
</dbReference>
<protein>
    <submittedName>
        <fullName evidence="7">5-dehydro-2-deoxygluconokinase</fullName>
        <ecNumber evidence="7">2.7.1.92</ecNumber>
    </submittedName>
</protein>
<dbReference type="EMBL" id="JACHNU010000001">
    <property type="protein sequence ID" value="MBB4661534.1"/>
    <property type="molecule type" value="Genomic_DNA"/>
</dbReference>
<dbReference type="InterPro" id="IPR029056">
    <property type="entry name" value="Ribokinase-like"/>
</dbReference>
<dbReference type="GO" id="GO:0005524">
    <property type="term" value="F:ATP binding"/>
    <property type="evidence" value="ECO:0007669"/>
    <property type="project" value="UniProtKB-KW"/>
</dbReference>